<dbReference type="EMBL" id="BAAATA010000019">
    <property type="protein sequence ID" value="GAA2495039.1"/>
    <property type="molecule type" value="Genomic_DNA"/>
</dbReference>
<name>A0ABP5ZGZ4_9ACTN</name>
<keyword evidence="1" id="KW-0472">Membrane</keyword>
<proteinExistence type="predicted"/>
<keyword evidence="1" id="KW-0812">Transmembrane</keyword>
<feature type="transmembrane region" description="Helical" evidence="1">
    <location>
        <begin position="96"/>
        <end position="117"/>
    </location>
</feature>
<feature type="domain" description="General stress protein 17M-like" evidence="2">
    <location>
        <begin position="17"/>
        <end position="88"/>
    </location>
</feature>
<evidence type="ECO:0000313" key="3">
    <source>
        <dbReference type="EMBL" id="GAA2495039.1"/>
    </source>
</evidence>
<reference evidence="4" key="1">
    <citation type="journal article" date="2019" name="Int. J. Syst. Evol. Microbiol.">
        <title>The Global Catalogue of Microorganisms (GCM) 10K type strain sequencing project: providing services to taxonomists for standard genome sequencing and annotation.</title>
        <authorList>
            <consortium name="The Broad Institute Genomics Platform"/>
            <consortium name="The Broad Institute Genome Sequencing Center for Infectious Disease"/>
            <person name="Wu L."/>
            <person name="Ma J."/>
        </authorList>
    </citation>
    <scope>NUCLEOTIDE SEQUENCE [LARGE SCALE GENOMIC DNA]</scope>
    <source>
        <strain evidence="4">JCM 6307</strain>
    </source>
</reference>
<gene>
    <name evidence="3" type="ORF">GCM10010406_33990</name>
</gene>
<evidence type="ECO:0000313" key="4">
    <source>
        <dbReference type="Proteomes" id="UP001501358"/>
    </source>
</evidence>
<accession>A0ABP5ZGZ4</accession>
<sequence length="163" mass="17092">MAQYPSQYPSPSALARPVVGSYPTYPGAQRAVDFLSDSKFPVERTAIIGSDLRMVETVLGRLTRGRAALAGAGAGAWFGLLVALLLAVFAAGGVNVLLLVLSGLAYGAVFGAVFGFAGHAMSGGQRDFASRSQIVAARYDVVADEEVADEAKNLLIKLAWRED</sequence>
<feature type="transmembrane region" description="Helical" evidence="1">
    <location>
        <begin position="67"/>
        <end position="90"/>
    </location>
</feature>
<dbReference type="Proteomes" id="UP001501358">
    <property type="component" value="Unassembled WGS sequence"/>
</dbReference>
<keyword evidence="4" id="KW-1185">Reference proteome</keyword>
<dbReference type="Pfam" id="PF11181">
    <property type="entry name" value="YflT"/>
    <property type="match status" value="1"/>
</dbReference>
<keyword evidence="1" id="KW-1133">Transmembrane helix</keyword>
<dbReference type="RefSeq" id="WP_182315850.1">
    <property type="nucleotide sequence ID" value="NZ_BAAATA010000019.1"/>
</dbReference>
<dbReference type="InterPro" id="IPR025889">
    <property type="entry name" value="GSP17M-like_dom"/>
</dbReference>
<evidence type="ECO:0000259" key="2">
    <source>
        <dbReference type="Pfam" id="PF11181"/>
    </source>
</evidence>
<comment type="caution">
    <text evidence="3">The sequence shown here is derived from an EMBL/GenBank/DDBJ whole genome shotgun (WGS) entry which is preliminary data.</text>
</comment>
<organism evidence="3 4">
    <name type="scientific">Streptomyces thermolineatus</name>
    <dbReference type="NCBI Taxonomy" id="44033"/>
    <lineage>
        <taxon>Bacteria</taxon>
        <taxon>Bacillati</taxon>
        <taxon>Actinomycetota</taxon>
        <taxon>Actinomycetes</taxon>
        <taxon>Kitasatosporales</taxon>
        <taxon>Streptomycetaceae</taxon>
        <taxon>Streptomyces</taxon>
    </lineage>
</organism>
<evidence type="ECO:0000256" key="1">
    <source>
        <dbReference type="SAM" id="Phobius"/>
    </source>
</evidence>
<protein>
    <submittedName>
        <fullName evidence="3">Membrane protein</fullName>
    </submittedName>
</protein>